<dbReference type="Proteomes" id="UP000315164">
    <property type="component" value="Unassembled WGS sequence"/>
</dbReference>
<comment type="caution">
    <text evidence="2">The sequence shown here is derived from an EMBL/GenBank/DDBJ whole genome shotgun (WGS) entry which is preliminary data.</text>
</comment>
<evidence type="ECO:0000313" key="2">
    <source>
        <dbReference type="EMBL" id="TRB74588.1"/>
    </source>
</evidence>
<name>A0A547EH02_MANHA</name>
<dbReference type="Proteomes" id="UP000318394">
    <property type="component" value="Unassembled WGS sequence"/>
</dbReference>
<proteinExistence type="predicted"/>
<dbReference type="Gene3D" id="1.10.260.40">
    <property type="entry name" value="lambda repressor-like DNA-binding domains"/>
    <property type="match status" value="1"/>
</dbReference>
<evidence type="ECO:0000313" key="3">
    <source>
        <dbReference type="Proteomes" id="UP000315164"/>
    </source>
</evidence>
<dbReference type="AlphaFoldDB" id="A0A547EH02"/>
<dbReference type="EMBL" id="VAJB01000012">
    <property type="protein sequence ID" value="TRB74588.1"/>
    <property type="molecule type" value="Genomic_DNA"/>
</dbReference>
<dbReference type="RefSeq" id="WP_006248681.1">
    <property type="nucleotide sequence ID" value="NZ_CP011098.1"/>
</dbReference>
<organism evidence="2 3">
    <name type="scientific">Mannheimia haemolytica</name>
    <name type="common">Pasteurella haemolytica</name>
    <dbReference type="NCBI Taxonomy" id="75985"/>
    <lineage>
        <taxon>Bacteria</taxon>
        <taxon>Pseudomonadati</taxon>
        <taxon>Pseudomonadota</taxon>
        <taxon>Gammaproteobacteria</taxon>
        <taxon>Pasteurellales</taxon>
        <taxon>Pasteurellaceae</taxon>
        <taxon>Mannheimia</taxon>
    </lineage>
</organism>
<evidence type="ECO:0000313" key="4">
    <source>
        <dbReference type="Proteomes" id="UP000318394"/>
    </source>
</evidence>
<gene>
    <name evidence="2" type="ORF">FEA53_07245</name>
    <name evidence="1" type="ORF">FEB89_06800</name>
</gene>
<dbReference type="EMBL" id="VAJI01000011">
    <property type="protein sequence ID" value="TRB37648.1"/>
    <property type="molecule type" value="Genomic_DNA"/>
</dbReference>
<reference evidence="3 4" key="1">
    <citation type="journal article" date="2019" name="Vet. Microbiol.">
        <title>Genetic characterization of susceptible and multi-drug resistant Mannheimia haemolytica isolated from high-risk stocker calves prior to and after antimicrobial metaphylaxis.</title>
        <authorList>
            <person name="Snyder E.R."/>
            <person name="Alvarez-Narvaez S."/>
            <person name="Credille B.C."/>
        </authorList>
    </citation>
    <scope>NUCLEOTIDE SEQUENCE [LARGE SCALE GENOMIC DNA]</scope>
    <source>
        <strain evidence="2 3">UGA-R5-128-1</strain>
        <strain evidence="1 4">UGA-R7-163-1</strain>
    </source>
</reference>
<accession>A0A547EH02</accession>
<dbReference type="InterPro" id="IPR010982">
    <property type="entry name" value="Lambda_DNA-bd_dom_sf"/>
</dbReference>
<keyword evidence="4" id="KW-1185">Reference proteome</keyword>
<evidence type="ECO:0000313" key="1">
    <source>
        <dbReference type="EMBL" id="TRB37648.1"/>
    </source>
</evidence>
<dbReference type="SUPFAM" id="SSF47413">
    <property type="entry name" value="lambda repressor-like DNA-binding domains"/>
    <property type="match status" value="1"/>
</dbReference>
<dbReference type="GeneID" id="67370198"/>
<dbReference type="GO" id="GO:0003677">
    <property type="term" value="F:DNA binding"/>
    <property type="evidence" value="ECO:0007669"/>
    <property type="project" value="InterPro"/>
</dbReference>
<dbReference type="KEGG" id="mhay:VK67_12715"/>
<protein>
    <submittedName>
        <fullName evidence="2">Helix-turn-helix domain-containing protein</fullName>
    </submittedName>
</protein>
<sequence>MLHSKGKILPKITLNEIETKERFAIALRKEMHAQYWTGKMVANALDVSEKTVKDWVAGKRLPSSLDLLALMRISSCVRQLVWDISKSEECYQDAEMLKQICFVLLSNL</sequence>
<dbReference type="KEGG" id="mhaq:WC39_12710"/>
<dbReference type="OrthoDB" id="9799384at2"/>